<dbReference type="EMBL" id="CP024899">
    <property type="protein sequence ID" value="ATX66851.1"/>
    <property type="molecule type" value="Genomic_DNA"/>
</dbReference>
<keyword evidence="8" id="KW-0560">Oxidoreductase</keyword>
<evidence type="ECO:0000256" key="4">
    <source>
        <dbReference type="ARBA" id="ARBA00022519"/>
    </source>
</evidence>
<dbReference type="GO" id="GO:0004497">
    <property type="term" value="F:monooxygenase activity"/>
    <property type="evidence" value="ECO:0007669"/>
    <property type="project" value="UniProtKB-KW"/>
</dbReference>
<name>A0A2K8KBN1_9RHOB</name>
<proteinExistence type="inferred from homology"/>
<keyword evidence="9" id="KW-0408">Iron</keyword>
<feature type="transmembrane region" description="Helical" evidence="12">
    <location>
        <begin position="64"/>
        <end position="84"/>
    </location>
</feature>
<dbReference type="Proteomes" id="UP000228948">
    <property type="component" value="Chromosome"/>
</dbReference>
<dbReference type="PANTHER" id="PTHR38674:SF1">
    <property type="entry name" value="ALKANE 1-MONOOXYGENASE 1"/>
    <property type="match status" value="1"/>
</dbReference>
<dbReference type="KEGG" id="rbg:BG454_14335"/>
<evidence type="ECO:0000256" key="7">
    <source>
        <dbReference type="ARBA" id="ARBA00022989"/>
    </source>
</evidence>
<evidence type="ECO:0000256" key="11">
    <source>
        <dbReference type="ARBA" id="ARBA00023136"/>
    </source>
</evidence>
<dbReference type="STRING" id="441209.GCA_001870665_02649"/>
<protein>
    <submittedName>
        <fullName evidence="14">Alkane 1-monooxygenase</fullName>
    </submittedName>
</protein>
<comment type="subcellular location">
    <subcellularLocation>
        <location evidence="1">Cell inner membrane</location>
        <topology evidence="1">Multi-pass membrane protein</topology>
    </subcellularLocation>
</comment>
<feature type="transmembrane region" description="Helical" evidence="12">
    <location>
        <begin position="200"/>
        <end position="233"/>
    </location>
</feature>
<keyword evidence="7 12" id="KW-1133">Transmembrane helix</keyword>
<keyword evidence="15" id="KW-1185">Reference proteome</keyword>
<evidence type="ECO:0000256" key="3">
    <source>
        <dbReference type="ARBA" id="ARBA00022475"/>
    </source>
</evidence>
<feature type="transmembrane region" description="Helical" evidence="12">
    <location>
        <begin position="306"/>
        <end position="325"/>
    </location>
</feature>
<sequence length="344" mass="37399">MTILPFALAALVPVVLLGLGAVQGGLWVWLALAYVSVIAFALDEIIKPAALSASGEDDPLLANALSVALALGHFVLLGIGAYAVAGATGLGSAERAAAFFGFGLYFGQVSIANAHELIHRTQRGLFTLGKWVFISMLYGHVTTSHRLLHHAYVGTPKDPNFPPKGTSFYRYLPRSLWRNLTEGYRIEAARAARSGQLNPYVSYIGGAVGVLALGWLALGWAGVAALVGFGAYAQFQHAMVDYLQHYGLARRVLPDGRYAPLEAYHSWNSPHWFTALMAVNVTRHSDHHAHPGRIYPALRLTQDMPMLPYSLPAMGVIALVPPLWFRMMDRRVERVLSMAQGVGE</sequence>
<dbReference type="PANTHER" id="PTHR38674">
    <property type="entry name" value="ALKANE 1-MONOOXYGENASE 1"/>
    <property type="match status" value="1"/>
</dbReference>
<reference evidence="14 15" key="1">
    <citation type="submission" date="2017-11" db="EMBL/GenBank/DDBJ databases">
        <title>Revised Sequence and Annotation of the Rhodobaca barguzinensis strain alga05 Genome.</title>
        <authorList>
            <person name="Kopejtka K."/>
            <person name="Tomasch J.M."/>
            <person name="Bunk B."/>
            <person name="Koblizek M."/>
        </authorList>
    </citation>
    <scope>NUCLEOTIDE SEQUENCE [LARGE SCALE GENOMIC DNA]</scope>
    <source>
        <strain evidence="15">alga05</strain>
    </source>
</reference>
<comment type="similarity">
    <text evidence="2">Belongs to the fatty acid desaturase type 1 family. AlkB subfamily.</text>
</comment>
<evidence type="ECO:0000256" key="8">
    <source>
        <dbReference type="ARBA" id="ARBA00023002"/>
    </source>
</evidence>
<keyword evidence="10 14" id="KW-0503">Monooxygenase</keyword>
<evidence type="ECO:0000256" key="12">
    <source>
        <dbReference type="SAM" id="Phobius"/>
    </source>
</evidence>
<evidence type="ECO:0000256" key="9">
    <source>
        <dbReference type="ARBA" id="ARBA00023004"/>
    </source>
</evidence>
<dbReference type="InterPro" id="IPR005804">
    <property type="entry name" value="FA_desaturase_dom"/>
</dbReference>
<dbReference type="GO" id="GO:0005886">
    <property type="term" value="C:plasma membrane"/>
    <property type="evidence" value="ECO:0007669"/>
    <property type="project" value="UniProtKB-SubCell"/>
</dbReference>
<dbReference type="CDD" id="cd03512">
    <property type="entry name" value="Alkane-hydroxylase"/>
    <property type="match status" value="1"/>
</dbReference>
<keyword evidence="4" id="KW-0997">Cell inner membrane</keyword>
<dbReference type="AlphaFoldDB" id="A0A2K8KBN1"/>
<dbReference type="RefSeq" id="WP_071481318.1">
    <property type="nucleotide sequence ID" value="NZ_CP024899.1"/>
</dbReference>
<evidence type="ECO:0000256" key="1">
    <source>
        <dbReference type="ARBA" id="ARBA00004429"/>
    </source>
</evidence>
<dbReference type="GO" id="GO:0046872">
    <property type="term" value="F:metal ion binding"/>
    <property type="evidence" value="ECO:0007669"/>
    <property type="project" value="UniProtKB-KW"/>
</dbReference>
<feature type="domain" description="Fatty acid desaturase" evidence="13">
    <location>
        <begin position="99"/>
        <end position="312"/>
    </location>
</feature>
<evidence type="ECO:0000259" key="13">
    <source>
        <dbReference type="Pfam" id="PF00487"/>
    </source>
</evidence>
<dbReference type="GO" id="GO:0006629">
    <property type="term" value="P:lipid metabolic process"/>
    <property type="evidence" value="ECO:0007669"/>
    <property type="project" value="InterPro"/>
</dbReference>
<keyword evidence="5 12" id="KW-0812">Transmembrane</keyword>
<evidence type="ECO:0000313" key="15">
    <source>
        <dbReference type="Proteomes" id="UP000228948"/>
    </source>
</evidence>
<keyword evidence="11 12" id="KW-0472">Membrane</keyword>
<evidence type="ECO:0000313" key="14">
    <source>
        <dbReference type="EMBL" id="ATX66851.1"/>
    </source>
</evidence>
<dbReference type="OrthoDB" id="4759734at2"/>
<evidence type="ECO:0000256" key="6">
    <source>
        <dbReference type="ARBA" id="ARBA00022723"/>
    </source>
</evidence>
<dbReference type="InterPro" id="IPR033885">
    <property type="entry name" value="AlkB/XylM"/>
</dbReference>
<keyword evidence="3" id="KW-1003">Cell membrane</keyword>
<dbReference type="Pfam" id="PF00487">
    <property type="entry name" value="FA_desaturase"/>
    <property type="match status" value="1"/>
</dbReference>
<organism evidence="14 15">
    <name type="scientific">Roseinatronobacter bogoriensis subsp. barguzinensis</name>
    <dbReference type="NCBI Taxonomy" id="441209"/>
    <lineage>
        <taxon>Bacteria</taxon>
        <taxon>Pseudomonadati</taxon>
        <taxon>Pseudomonadota</taxon>
        <taxon>Alphaproteobacteria</taxon>
        <taxon>Rhodobacterales</taxon>
        <taxon>Paracoccaceae</taxon>
        <taxon>Roseinatronobacter</taxon>
    </lineage>
</organism>
<evidence type="ECO:0000256" key="2">
    <source>
        <dbReference type="ARBA" id="ARBA00010823"/>
    </source>
</evidence>
<evidence type="ECO:0000256" key="10">
    <source>
        <dbReference type="ARBA" id="ARBA00023033"/>
    </source>
</evidence>
<evidence type="ECO:0000256" key="5">
    <source>
        <dbReference type="ARBA" id="ARBA00022692"/>
    </source>
</evidence>
<gene>
    <name evidence="14" type="ORF">BG454_14335</name>
</gene>
<keyword evidence="6" id="KW-0479">Metal-binding</keyword>
<accession>A0A2K8KBN1</accession>